<comment type="similarity">
    <text evidence="2 11">Belongs to the UDP-glycosyltransferase family.</text>
</comment>
<keyword evidence="8 12" id="KW-0472">Membrane</keyword>
<evidence type="ECO:0000256" key="8">
    <source>
        <dbReference type="ARBA" id="ARBA00023136"/>
    </source>
</evidence>
<dbReference type="PANTHER" id="PTHR48043">
    <property type="entry name" value="EG:EG0003.4 PROTEIN-RELATED"/>
    <property type="match status" value="1"/>
</dbReference>
<feature type="transmembrane region" description="Helical" evidence="12">
    <location>
        <begin position="468"/>
        <end position="495"/>
    </location>
</feature>
<sequence>MRSQVFVLCVCVGLCVVECGNILAILPFIGKSHFFSYEPILAALARRGHDVTVVSKFPRTSPLKGYTDIDVRNPETTEVKINLTKIEIFGILGEEVMEKIEEFLIDFESVFKRDDFQRLLHGNVSFDLVITEVFVSDMFNGVAYKFNAPLVGIISSTVLPWANDRFGIPDNPSYIRSTFYPGVGEMTFYDRILNTFALMISKVFYDYYISSRDEVISKRYLGSDTPPVKDIVKNTSLLLTNSHFSLNQARPFPPNVIEISGAHLKQLKPLPQDIQNFLDESKDGVVYFSLGTVVDTSSMSELKRRAFCDSFAKLKQRVLWKWELGDMPDKPANVKTVKWMPQAEVLAHPNVRVFIGHGGLLGTIESVSNGVPMIGIPVFGDQHQNIETLVNFGTAVALDFAKIDEYSLTKALNAVLFDSKYKTNAKLLSDRFNDRPLPPIDTATFWIEYVMRHRGAHHLRPSGVHLPWYQYFLLDVILLLLLFVIVVVYFTSLFVKRIYKLIFTKDKIKLKTK</sequence>
<dbReference type="SUPFAM" id="SSF53756">
    <property type="entry name" value="UDP-Glycosyltransferase/glycogen phosphorylase"/>
    <property type="match status" value="1"/>
</dbReference>
<dbReference type="InterPro" id="IPR050271">
    <property type="entry name" value="UDP-glycosyltransferase"/>
</dbReference>
<comment type="subcellular location">
    <subcellularLocation>
        <location evidence="10">Endomembrane system</location>
        <topology evidence="10">Single-pass type I membrane protein</topology>
    </subcellularLocation>
    <subcellularLocation>
        <location evidence="1">Endoplasmic reticulum</location>
    </subcellularLocation>
    <subcellularLocation>
        <location evidence="12">Membrane</location>
        <topology evidence="12">Single-pass membrane protein</topology>
    </subcellularLocation>
</comment>
<evidence type="ECO:0000256" key="12">
    <source>
        <dbReference type="RuleBase" id="RU362059"/>
    </source>
</evidence>
<evidence type="ECO:0000313" key="14">
    <source>
        <dbReference type="EMBL" id="JAS22324.1"/>
    </source>
</evidence>
<keyword evidence="3 11" id="KW-0328">Glycosyltransferase</keyword>
<organism evidence="13">
    <name type="scientific">Clastoptera arizonana</name>
    <name type="common">Arizona spittle bug</name>
    <dbReference type="NCBI Taxonomy" id="38151"/>
    <lineage>
        <taxon>Eukaryota</taxon>
        <taxon>Metazoa</taxon>
        <taxon>Ecdysozoa</taxon>
        <taxon>Arthropoda</taxon>
        <taxon>Hexapoda</taxon>
        <taxon>Insecta</taxon>
        <taxon>Pterygota</taxon>
        <taxon>Neoptera</taxon>
        <taxon>Paraneoptera</taxon>
        <taxon>Hemiptera</taxon>
        <taxon>Auchenorrhyncha</taxon>
        <taxon>Cercopoidea</taxon>
        <taxon>Clastopteridae</taxon>
        <taxon>Clastoptera</taxon>
    </lineage>
</organism>
<name>A0A1B6CX28_9HEMI</name>
<dbReference type="PANTHER" id="PTHR48043:SF114">
    <property type="entry name" value="IP04436P-RELATED"/>
    <property type="match status" value="1"/>
</dbReference>
<evidence type="ECO:0000256" key="6">
    <source>
        <dbReference type="ARBA" id="ARBA00022824"/>
    </source>
</evidence>
<keyword evidence="4 11" id="KW-0808">Transferase</keyword>
<dbReference type="Pfam" id="PF00201">
    <property type="entry name" value="UDPGT"/>
    <property type="match status" value="1"/>
</dbReference>
<dbReference type="PROSITE" id="PS00375">
    <property type="entry name" value="UDPGT"/>
    <property type="match status" value="1"/>
</dbReference>
<dbReference type="GO" id="GO:0016020">
    <property type="term" value="C:membrane"/>
    <property type="evidence" value="ECO:0007669"/>
    <property type="project" value="UniProtKB-SubCell"/>
</dbReference>
<dbReference type="CDD" id="cd03784">
    <property type="entry name" value="GT1_Gtf-like"/>
    <property type="match status" value="1"/>
</dbReference>
<evidence type="ECO:0000313" key="13">
    <source>
        <dbReference type="EMBL" id="JAS17875.1"/>
    </source>
</evidence>
<reference evidence="13" key="1">
    <citation type="submission" date="2015-12" db="EMBL/GenBank/DDBJ databases">
        <title>De novo transcriptome assembly of four potential Pierce s Disease insect vectors from Arizona vineyards.</title>
        <authorList>
            <person name="Tassone E.E."/>
        </authorList>
    </citation>
    <scope>NUCLEOTIDE SEQUENCE</scope>
</reference>
<keyword evidence="9" id="KW-0325">Glycoprotein</keyword>
<dbReference type="Gene3D" id="3.40.50.2000">
    <property type="entry name" value="Glycogen Phosphorylase B"/>
    <property type="match status" value="1"/>
</dbReference>
<keyword evidence="6" id="KW-0256">Endoplasmic reticulum</keyword>
<evidence type="ECO:0000256" key="7">
    <source>
        <dbReference type="ARBA" id="ARBA00022989"/>
    </source>
</evidence>
<keyword evidence="7 12" id="KW-1133">Transmembrane helix</keyword>
<evidence type="ECO:0000256" key="1">
    <source>
        <dbReference type="ARBA" id="ARBA00004240"/>
    </source>
</evidence>
<dbReference type="GO" id="GO:0005783">
    <property type="term" value="C:endoplasmic reticulum"/>
    <property type="evidence" value="ECO:0007669"/>
    <property type="project" value="UniProtKB-SubCell"/>
</dbReference>
<evidence type="ECO:0000256" key="4">
    <source>
        <dbReference type="ARBA" id="ARBA00022679"/>
    </source>
</evidence>
<dbReference type="EC" id="2.4.1.17" evidence="12"/>
<protein>
    <recommendedName>
        <fullName evidence="12">UDP-glucuronosyltransferase</fullName>
        <ecNumber evidence="12">2.4.1.17</ecNumber>
    </recommendedName>
</protein>
<dbReference type="GO" id="GO:0015020">
    <property type="term" value="F:glucuronosyltransferase activity"/>
    <property type="evidence" value="ECO:0007669"/>
    <property type="project" value="UniProtKB-EC"/>
</dbReference>
<evidence type="ECO:0000256" key="10">
    <source>
        <dbReference type="ARBA" id="ARBA00046288"/>
    </source>
</evidence>
<dbReference type="FunFam" id="3.40.50.2000:FF:000050">
    <property type="entry name" value="UDP-glucuronosyltransferase"/>
    <property type="match status" value="1"/>
</dbReference>
<dbReference type="AlphaFoldDB" id="A0A1B6CX28"/>
<gene>
    <name evidence="13" type="ORF">g.42292</name>
    <name evidence="14" type="ORF">g.42295</name>
</gene>
<evidence type="ECO:0000256" key="11">
    <source>
        <dbReference type="RuleBase" id="RU003718"/>
    </source>
</evidence>
<keyword evidence="5 12" id="KW-0812">Transmembrane</keyword>
<evidence type="ECO:0000256" key="3">
    <source>
        <dbReference type="ARBA" id="ARBA00022676"/>
    </source>
</evidence>
<evidence type="ECO:0000256" key="5">
    <source>
        <dbReference type="ARBA" id="ARBA00022692"/>
    </source>
</evidence>
<comment type="catalytic activity">
    <reaction evidence="12">
        <text>glucuronate acceptor + UDP-alpha-D-glucuronate = acceptor beta-D-glucuronoside + UDP + H(+)</text>
        <dbReference type="Rhea" id="RHEA:21032"/>
        <dbReference type="ChEBI" id="CHEBI:15378"/>
        <dbReference type="ChEBI" id="CHEBI:58052"/>
        <dbReference type="ChEBI" id="CHEBI:58223"/>
        <dbReference type="ChEBI" id="CHEBI:132367"/>
        <dbReference type="ChEBI" id="CHEBI:132368"/>
        <dbReference type="EC" id="2.4.1.17"/>
    </reaction>
</comment>
<dbReference type="EMBL" id="GEDC01014974">
    <property type="protein sequence ID" value="JAS22324.1"/>
    <property type="molecule type" value="Transcribed_RNA"/>
</dbReference>
<evidence type="ECO:0000256" key="9">
    <source>
        <dbReference type="ARBA" id="ARBA00023180"/>
    </source>
</evidence>
<dbReference type="InterPro" id="IPR002213">
    <property type="entry name" value="UDP_glucos_trans"/>
</dbReference>
<proteinExistence type="inferred from homology"/>
<dbReference type="EMBL" id="GEDC01019423">
    <property type="protein sequence ID" value="JAS17875.1"/>
    <property type="molecule type" value="Transcribed_RNA"/>
</dbReference>
<accession>A0A1B6CX28</accession>
<evidence type="ECO:0000256" key="2">
    <source>
        <dbReference type="ARBA" id="ARBA00009995"/>
    </source>
</evidence>
<dbReference type="InterPro" id="IPR035595">
    <property type="entry name" value="UDP_glycos_trans_CS"/>
</dbReference>